<dbReference type="Proteomes" id="UP000193622">
    <property type="component" value="Unassembled WGS sequence"/>
</dbReference>
<evidence type="ECO:0000313" key="2">
    <source>
        <dbReference type="Proteomes" id="UP000193622"/>
    </source>
</evidence>
<gene>
    <name evidence="1" type="ORF">AWC12_03050</name>
</gene>
<sequence length="109" mass="12355">MPQPTGPDRLLFDQVTAALRKADHFEQIFEPDDLSRVDKLRSIGRRVGRELGWKIRTFATALDSGRVRVLIVVERSTPLRDQLMDTRRRKSIRDALAEIGADINLGSAD</sequence>
<comment type="caution">
    <text evidence="1">The sequence shown here is derived from an EMBL/GenBank/DDBJ whole genome shotgun (WGS) entry which is preliminary data.</text>
</comment>
<accession>A0A1X1WZP1</accession>
<evidence type="ECO:0000313" key="1">
    <source>
        <dbReference type="EMBL" id="ORV92041.1"/>
    </source>
</evidence>
<reference evidence="1 2" key="1">
    <citation type="submission" date="2016-01" db="EMBL/GenBank/DDBJ databases">
        <title>The new phylogeny of the genus Mycobacterium.</title>
        <authorList>
            <person name="Tarcisio F."/>
            <person name="Conor M."/>
            <person name="Antonella G."/>
            <person name="Elisabetta G."/>
            <person name="Giulia F.S."/>
            <person name="Sara T."/>
            <person name="Anna F."/>
            <person name="Clotilde B."/>
            <person name="Roberto B."/>
            <person name="Veronica D.S."/>
            <person name="Fabio R."/>
            <person name="Monica P."/>
            <person name="Olivier J."/>
            <person name="Enrico T."/>
            <person name="Nicola S."/>
        </authorList>
    </citation>
    <scope>NUCLEOTIDE SEQUENCE [LARGE SCALE GENOMIC DNA]</scope>
    <source>
        <strain evidence="1 2">DSM 45541</strain>
    </source>
</reference>
<name>A0A1X1WZP1_MYCIR</name>
<dbReference type="EMBL" id="LQPC01000011">
    <property type="protein sequence ID" value="ORV92041.1"/>
    <property type="molecule type" value="Genomic_DNA"/>
</dbReference>
<dbReference type="RefSeq" id="WP_085172018.1">
    <property type="nucleotide sequence ID" value="NZ_LQPC01000011.1"/>
</dbReference>
<protein>
    <submittedName>
        <fullName evidence="1">Uncharacterized protein</fullName>
    </submittedName>
</protein>
<proteinExistence type="predicted"/>
<organism evidence="1 2">
    <name type="scientific">Mycolicibacterium iranicum</name>
    <name type="common">Mycobacterium iranicum</name>
    <dbReference type="NCBI Taxonomy" id="912594"/>
    <lineage>
        <taxon>Bacteria</taxon>
        <taxon>Bacillati</taxon>
        <taxon>Actinomycetota</taxon>
        <taxon>Actinomycetes</taxon>
        <taxon>Mycobacteriales</taxon>
        <taxon>Mycobacteriaceae</taxon>
        <taxon>Mycolicibacterium</taxon>
    </lineage>
</organism>
<dbReference type="AlphaFoldDB" id="A0A1X1WZP1"/>